<dbReference type="Proteomes" id="UP000758603">
    <property type="component" value="Unassembled WGS sequence"/>
</dbReference>
<dbReference type="PANTHER" id="PTHR35606:SF4">
    <property type="entry name" value="CELLULOSE-BINDING FAMILY II PROTEIN"/>
    <property type="match status" value="1"/>
</dbReference>
<organism evidence="2 3">
    <name type="scientific">Truncatella angustata</name>
    <dbReference type="NCBI Taxonomy" id="152316"/>
    <lineage>
        <taxon>Eukaryota</taxon>
        <taxon>Fungi</taxon>
        <taxon>Dikarya</taxon>
        <taxon>Ascomycota</taxon>
        <taxon>Pezizomycotina</taxon>
        <taxon>Sordariomycetes</taxon>
        <taxon>Xylariomycetidae</taxon>
        <taxon>Amphisphaeriales</taxon>
        <taxon>Sporocadaceae</taxon>
        <taxon>Truncatella</taxon>
    </lineage>
</organism>
<keyword evidence="1" id="KW-0732">Signal</keyword>
<dbReference type="OrthoDB" id="94998at2759"/>
<reference evidence="2" key="1">
    <citation type="journal article" date="2021" name="Nat. Commun.">
        <title>Genetic determinants of endophytism in the Arabidopsis root mycobiome.</title>
        <authorList>
            <person name="Mesny F."/>
            <person name="Miyauchi S."/>
            <person name="Thiergart T."/>
            <person name="Pickel B."/>
            <person name="Atanasova L."/>
            <person name="Karlsson M."/>
            <person name="Huettel B."/>
            <person name="Barry K.W."/>
            <person name="Haridas S."/>
            <person name="Chen C."/>
            <person name="Bauer D."/>
            <person name="Andreopoulos W."/>
            <person name="Pangilinan J."/>
            <person name="LaButti K."/>
            <person name="Riley R."/>
            <person name="Lipzen A."/>
            <person name="Clum A."/>
            <person name="Drula E."/>
            <person name="Henrissat B."/>
            <person name="Kohler A."/>
            <person name="Grigoriev I.V."/>
            <person name="Martin F.M."/>
            <person name="Hacquard S."/>
        </authorList>
    </citation>
    <scope>NUCLEOTIDE SEQUENCE</scope>
    <source>
        <strain evidence="2">MPI-SDFR-AT-0073</strain>
    </source>
</reference>
<evidence type="ECO:0000256" key="1">
    <source>
        <dbReference type="SAM" id="SignalP"/>
    </source>
</evidence>
<evidence type="ECO:0000313" key="3">
    <source>
        <dbReference type="Proteomes" id="UP000758603"/>
    </source>
</evidence>
<comment type="caution">
    <text evidence="2">The sequence shown here is derived from an EMBL/GenBank/DDBJ whole genome shotgun (WGS) entry which is preliminary data.</text>
</comment>
<proteinExistence type="predicted"/>
<accession>A0A9P8UUZ6</accession>
<feature type="signal peptide" evidence="1">
    <location>
        <begin position="1"/>
        <end position="19"/>
    </location>
</feature>
<dbReference type="AlphaFoldDB" id="A0A9P8UUZ6"/>
<protein>
    <submittedName>
        <fullName evidence="2">Uncharacterized protein</fullName>
    </submittedName>
</protein>
<dbReference type="PANTHER" id="PTHR35606">
    <property type="entry name" value="CELLULOSE-BINDING FAMILY II PROTEIN"/>
    <property type="match status" value="1"/>
</dbReference>
<sequence length="295" mass="32073">MKTFVACGLAAAFSSLALAHPLQARQNATAPTFGTCNSAASVTSSAWDPPSSLTTGLDEVWAHEMSTYGGDPLTFKNYGYDHLIDTKANIQYCVRWDSTKSVTAAQRASIETALQKQYNKWVEGALAGFDGFPYTTANVKVVGWATNNTALFEGTVADGVTVYSSSPDVNGIPECDPACGRAIHYTDGDYSGCTGGDAARYDVSLWLTDGLDGGFGGDWGQQVGTDYMLENVESENIHILLHEMGHTLALDDFYDWTPTGVTNFIMLAGSAMEITEFDAWMAKDWWRHLKSRYNL</sequence>
<dbReference type="RefSeq" id="XP_045962923.1">
    <property type="nucleotide sequence ID" value="XM_046105665.1"/>
</dbReference>
<evidence type="ECO:0000313" key="2">
    <source>
        <dbReference type="EMBL" id="KAH6658689.1"/>
    </source>
</evidence>
<dbReference type="EMBL" id="JAGPXC010000002">
    <property type="protein sequence ID" value="KAH6658689.1"/>
    <property type="molecule type" value="Genomic_DNA"/>
</dbReference>
<gene>
    <name evidence="2" type="ORF">BKA67DRAFT_635775</name>
</gene>
<feature type="chain" id="PRO_5040371656" evidence="1">
    <location>
        <begin position="20"/>
        <end position="295"/>
    </location>
</feature>
<keyword evidence="3" id="KW-1185">Reference proteome</keyword>
<dbReference type="GeneID" id="70134556"/>
<name>A0A9P8UUZ6_9PEZI</name>